<dbReference type="PANTHER" id="PTHR35147">
    <property type="entry name" value="CHEMORECEPTOR GLUTAMINE DEAMIDASE CHED-RELATED"/>
    <property type="match status" value="1"/>
</dbReference>
<dbReference type="HAMAP" id="MF_01440">
    <property type="entry name" value="CheD"/>
    <property type="match status" value="1"/>
</dbReference>
<evidence type="ECO:0000256" key="2">
    <source>
        <dbReference type="ARBA" id="ARBA00022801"/>
    </source>
</evidence>
<evidence type="ECO:0000313" key="4">
    <source>
        <dbReference type="EMBL" id="HHS28328.1"/>
    </source>
</evidence>
<dbReference type="Pfam" id="PF03975">
    <property type="entry name" value="CheD"/>
    <property type="match status" value="1"/>
</dbReference>
<gene>
    <name evidence="3" type="primary">cheD</name>
    <name evidence="4" type="ORF">ENV52_01330</name>
</gene>
<comment type="caution">
    <text evidence="4">The sequence shown here is derived from an EMBL/GenBank/DDBJ whole genome shotgun (WGS) entry which is preliminary data.</text>
</comment>
<evidence type="ECO:0000256" key="1">
    <source>
        <dbReference type="ARBA" id="ARBA00022500"/>
    </source>
</evidence>
<dbReference type="EC" id="3.5.1.44" evidence="3"/>
<evidence type="ECO:0000256" key="3">
    <source>
        <dbReference type="HAMAP-Rule" id="MF_01440"/>
    </source>
</evidence>
<accession>A0A7V6DNL8</accession>
<comment type="catalytic activity">
    <reaction evidence="3">
        <text>L-glutaminyl-[protein] + H2O = L-glutamyl-[protein] + NH4(+)</text>
        <dbReference type="Rhea" id="RHEA:16441"/>
        <dbReference type="Rhea" id="RHEA-COMP:10207"/>
        <dbReference type="Rhea" id="RHEA-COMP:10208"/>
        <dbReference type="ChEBI" id="CHEBI:15377"/>
        <dbReference type="ChEBI" id="CHEBI:28938"/>
        <dbReference type="ChEBI" id="CHEBI:29973"/>
        <dbReference type="ChEBI" id="CHEBI:30011"/>
        <dbReference type="EC" id="3.5.1.44"/>
    </reaction>
</comment>
<reference evidence="4" key="1">
    <citation type="journal article" date="2020" name="mSystems">
        <title>Genome- and Community-Level Interaction Insights into Carbon Utilization and Element Cycling Functions of Hydrothermarchaeota in Hydrothermal Sediment.</title>
        <authorList>
            <person name="Zhou Z."/>
            <person name="Liu Y."/>
            <person name="Xu W."/>
            <person name="Pan J."/>
            <person name="Luo Z.H."/>
            <person name="Li M."/>
        </authorList>
    </citation>
    <scope>NUCLEOTIDE SEQUENCE [LARGE SCALE GENOMIC DNA]</scope>
    <source>
        <strain evidence="4">SpSt-767</strain>
    </source>
</reference>
<dbReference type="CDD" id="cd16352">
    <property type="entry name" value="CheD"/>
    <property type="match status" value="1"/>
</dbReference>
<dbReference type="Gene3D" id="3.30.1330.200">
    <property type="match status" value="1"/>
</dbReference>
<dbReference type="PANTHER" id="PTHR35147:SF1">
    <property type="entry name" value="CHEMORECEPTOR GLUTAMINE DEAMIDASE CHED-RELATED"/>
    <property type="match status" value="1"/>
</dbReference>
<dbReference type="InterPro" id="IPR005659">
    <property type="entry name" value="Chemorcpt_Glu_NH3ase_CheD"/>
</dbReference>
<dbReference type="EMBL" id="DTGR01000025">
    <property type="protein sequence ID" value="HHS28328.1"/>
    <property type="molecule type" value="Genomic_DNA"/>
</dbReference>
<sequence length="159" mass="17439">MQVVVGVADMKVSNQQGEVLVTHALGSCIGVAIYDPAAKVGGILHFMLPDSTLDPLKAQEQPHMFADTGLPLLFRECYRLGAQKSRLRVKVAGGSQVLGNREFFQIGRRNYAALRKIFLKNNVLIDNEDVGGTKARTLFLEIATGNVWIKVMGQNTIEL</sequence>
<organism evidence="4">
    <name type="scientific">Desulfobacca acetoxidans</name>
    <dbReference type="NCBI Taxonomy" id="60893"/>
    <lineage>
        <taxon>Bacteria</taxon>
        <taxon>Pseudomonadati</taxon>
        <taxon>Thermodesulfobacteriota</taxon>
        <taxon>Desulfobaccia</taxon>
        <taxon>Desulfobaccales</taxon>
        <taxon>Desulfobaccaceae</taxon>
        <taxon>Desulfobacca</taxon>
    </lineage>
</organism>
<dbReference type="InterPro" id="IPR011324">
    <property type="entry name" value="Cytotoxic_necrot_fac-like_cat"/>
</dbReference>
<proteinExistence type="inferred from homology"/>
<comment type="similarity">
    <text evidence="3">Belongs to the CheD family.</text>
</comment>
<name>A0A7V6DNL8_9BACT</name>
<protein>
    <recommendedName>
        <fullName evidence="3">Probable chemoreceptor glutamine deamidase CheD</fullName>
        <ecNumber evidence="3">3.5.1.44</ecNumber>
    </recommendedName>
</protein>
<dbReference type="SUPFAM" id="SSF64438">
    <property type="entry name" value="CNF1/YfiH-like putative cysteine hydrolases"/>
    <property type="match status" value="1"/>
</dbReference>
<dbReference type="InterPro" id="IPR038592">
    <property type="entry name" value="CheD-like_sf"/>
</dbReference>
<dbReference type="GO" id="GO:0006935">
    <property type="term" value="P:chemotaxis"/>
    <property type="evidence" value="ECO:0007669"/>
    <property type="project" value="UniProtKB-UniRule"/>
</dbReference>
<comment type="function">
    <text evidence="3">Probably deamidates glutamine residues to glutamate on methyl-accepting chemotaxis receptors (MCPs), playing an important role in chemotaxis.</text>
</comment>
<keyword evidence="2 3" id="KW-0378">Hydrolase</keyword>
<keyword evidence="1 3" id="KW-0145">Chemotaxis</keyword>
<dbReference type="GO" id="GO:0050568">
    <property type="term" value="F:protein-glutamine glutaminase activity"/>
    <property type="evidence" value="ECO:0007669"/>
    <property type="project" value="UniProtKB-UniRule"/>
</dbReference>
<dbReference type="AlphaFoldDB" id="A0A7V6DNL8"/>